<dbReference type="Proteomes" id="UP001589810">
    <property type="component" value="Unassembled WGS sequence"/>
</dbReference>
<reference evidence="2 3" key="1">
    <citation type="submission" date="2024-09" db="EMBL/GenBank/DDBJ databases">
        <authorList>
            <person name="Sun Q."/>
            <person name="Mori K."/>
        </authorList>
    </citation>
    <scope>NUCLEOTIDE SEQUENCE [LARGE SCALE GENOMIC DNA]</scope>
    <source>
        <strain evidence="2 3">TBRC 1432</strain>
    </source>
</reference>
<dbReference type="InterPro" id="IPR027417">
    <property type="entry name" value="P-loop_NTPase"/>
</dbReference>
<dbReference type="EMBL" id="JBHLUD010000007">
    <property type="protein sequence ID" value="MFC0544475.1"/>
    <property type="molecule type" value="Genomic_DNA"/>
</dbReference>
<evidence type="ECO:0000259" key="1">
    <source>
        <dbReference type="Pfam" id="PF13304"/>
    </source>
</evidence>
<organism evidence="2 3">
    <name type="scientific">Kutzneria chonburiensis</name>
    <dbReference type="NCBI Taxonomy" id="1483604"/>
    <lineage>
        <taxon>Bacteria</taxon>
        <taxon>Bacillati</taxon>
        <taxon>Actinomycetota</taxon>
        <taxon>Actinomycetes</taxon>
        <taxon>Pseudonocardiales</taxon>
        <taxon>Pseudonocardiaceae</taxon>
        <taxon>Kutzneria</taxon>
    </lineage>
</organism>
<dbReference type="SUPFAM" id="SSF52540">
    <property type="entry name" value="P-loop containing nucleoside triphosphate hydrolases"/>
    <property type="match status" value="1"/>
</dbReference>
<keyword evidence="3" id="KW-1185">Reference proteome</keyword>
<protein>
    <submittedName>
        <fullName evidence="2">ATP/GTP-binding protein</fullName>
    </submittedName>
</protein>
<dbReference type="PANTHER" id="PTHR40396:SF1">
    <property type="entry name" value="ATPASE AAA-TYPE CORE DOMAIN-CONTAINING PROTEIN"/>
    <property type="match status" value="1"/>
</dbReference>
<evidence type="ECO:0000313" key="3">
    <source>
        <dbReference type="Proteomes" id="UP001589810"/>
    </source>
</evidence>
<evidence type="ECO:0000313" key="2">
    <source>
        <dbReference type="EMBL" id="MFC0544475.1"/>
    </source>
</evidence>
<dbReference type="Pfam" id="PF13304">
    <property type="entry name" value="AAA_21"/>
    <property type="match status" value="2"/>
</dbReference>
<feature type="domain" description="ATPase AAA-type core" evidence="1">
    <location>
        <begin position="42"/>
        <end position="146"/>
    </location>
</feature>
<dbReference type="RefSeq" id="WP_273935963.1">
    <property type="nucleotide sequence ID" value="NZ_CP097263.1"/>
</dbReference>
<dbReference type="PANTHER" id="PTHR40396">
    <property type="entry name" value="ATPASE-LIKE PROTEIN"/>
    <property type="match status" value="1"/>
</dbReference>
<name>A0ABV6MVX4_9PSEU</name>
<proteinExistence type="predicted"/>
<comment type="caution">
    <text evidence="2">The sequence shown here is derived from an EMBL/GenBank/DDBJ whole genome shotgun (WGS) entry which is preliminary data.</text>
</comment>
<gene>
    <name evidence="2" type="ORF">ACFFH7_23415</name>
</gene>
<dbReference type="Gene3D" id="3.40.50.300">
    <property type="entry name" value="P-loop containing nucleotide triphosphate hydrolases"/>
    <property type="match status" value="2"/>
</dbReference>
<feature type="domain" description="ATPase AAA-type core" evidence="1">
    <location>
        <begin position="240"/>
        <end position="345"/>
    </location>
</feature>
<accession>A0ABV6MVX4</accession>
<dbReference type="InterPro" id="IPR003959">
    <property type="entry name" value="ATPase_AAA_core"/>
</dbReference>
<sequence length="416" mass="45996">MLLRFRTANHRSLRDEVELSLVSQPRKGESKPTSALPETVRVAGIYGANASGKSNILDAMGFLAKAVANSYSGWSPTGGVPRVPFLLDPASRLASSLYEIDFVFQGVRHTYGFEVDDQRVRAEWLYSYPTGSRKRTLFERDGDTFRFGRTLTGSNSVIAGLVRPNSLFLSVAAANSHPLLIELFRWVERFKPTSEFGSETFDRVVAAISANMVGSNAQFDAWIKVADLGVDRVYFEADGKISEADSPEAIVDHFKNGKIKFTHVTPGYGPVDFSFEGESAGTRMWLALAGYVIPRIALGLVVMVDEVDSSLHPKLSAALIQMFKDPLINKNGAQLLFTSHDVSLLGNLIDDEILDRDEVWFTEKDRAGATSLFPLTDFQPRRGENFERAYLQGRYGAVPYVDIDELRGLFSDQAAG</sequence>